<evidence type="ECO:0000256" key="3">
    <source>
        <dbReference type="SAM" id="MobiDB-lite"/>
    </source>
</evidence>
<dbReference type="GeneID" id="34221341"/>
<dbReference type="RefSeq" id="WP_038563690.1">
    <property type="nucleotide sequence ID" value="NZ_CP008876.1"/>
</dbReference>
<proteinExistence type="predicted"/>
<dbReference type="KEGG" id="tap:GZ22_14430"/>
<dbReference type="Proteomes" id="UP000027980">
    <property type="component" value="Chromosome"/>
</dbReference>
<dbReference type="Gene3D" id="3.40.630.10">
    <property type="entry name" value="Zn peptidases"/>
    <property type="match status" value="1"/>
</dbReference>
<dbReference type="PANTHER" id="PTHR43808:SF17">
    <property type="entry name" value="PEPTIDASE M20"/>
    <property type="match status" value="1"/>
</dbReference>
<dbReference type="SUPFAM" id="SSF53187">
    <property type="entry name" value="Zn-dependent exopeptidases"/>
    <property type="match status" value="1"/>
</dbReference>
<protein>
    <submittedName>
        <fullName evidence="5">Peptidase M20</fullName>
    </submittedName>
</protein>
<dbReference type="EMBL" id="CP008876">
    <property type="protein sequence ID" value="AIF67715.1"/>
    <property type="molecule type" value="Genomic_DNA"/>
</dbReference>
<dbReference type="InterPro" id="IPR011650">
    <property type="entry name" value="Peptidase_M20_dimer"/>
</dbReference>
<evidence type="ECO:0000313" key="5">
    <source>
        <dbReference type="EMBL" id="AIF67715.1"/>
    </source>
</evidence>
<dbReference type="AlphaFoldDB" id="A0A075LLU5"/>
<dbReference type="HOGENOM" id="CLU_051308_0_0_9"/>
<evidence type="ECO:0000256" key="1">
    <source>
        <dbReference type="ARBA" id="ARBA00022723"/>
    </source>
</evidence>
<feature type="region of interest" description="Disordered" evidence="3">
    <location>
        <begin position="295"/>
        <end position="322"/>
    </location>
</feature>
<dbReference type="PANTHER" id="PTHR43808">
    <property type="entry name" value="ACETYLORNITHINE DEACETYLASE"/>
    <property type="match status" value="1"/>
</dbReference>
<dbReference type="SUPFAM" id="SSF55031">
    <property type="entry name" value="Bacterial exopeptidase dimerisation domain"/>
    <property type="match status" value="1"/>
</dbReference>
<organism evidence="5 6">
    <name type="scientific">Terribacillus saccharophilus</name>
    <dbReference type="NCBI Taxonomy" id="361277"/>
    <lineage>
        <taxon>Bacteria</taxon>
        <taxon>Bacillati</taxon>
        <taxon>Bacillota</taxon>
        <taxon>Bacilli</taxon>
        <taxon>Bacillales</taxon>
        <taxon>Bacillaceae</taxon>
        <taxon>Terribacillus</taxon>
    </lineage>
</organism>
<dbReference type="InterPro" id="IPR002933">
    <property type="entry name" value="Peptidase_M20"/>
</dbReference>
<keyword evidence="2" id="KW-0378">Hydrolase</keyword>
<evidence type="ECO:0000259" key="4">
    <source>
        <dbReference type="Pfam" id="PF07687"/>
    </source>
</evidence>
<dbReference type="Gene3D" id="3.30.70.360">
    <property type="match status" value="1"/>
</dbReference>
<feature type="domain" description="Peptidase M20 dimerisation" evidence="4">
    <location>
        <begin position="197"/>
        <end position="292"/>
    </location>
</feature>
<gene>
    <name evidence="5" type="ORF">GZ22_14430</name>
</gene>
<dbReference type="GO" id="GO:0046872">
    <property type="term" value="F:metal ion binding"/>
    <property type="evidence" value="ECO:0007669"/>
    <property type="project" value="UniProtKB-KW"/>
</dbReference>
<dbReference type="Pfam" id="PF07687">
    <property type="entry name" value="M20_dimer"/>
    <property type="match status" value="1"/>
</dbReference>
<dbReference type="Pfam" id="PF01546">
    <property type="entry name" value="Peptidase_M20"/>
    <property type="match status" value="1"/>
</dbReference>
<dbReference type="GO" id="GO:0016787">
    <property type="term" value="F:hydrolase activity"/>
    <property type="evidence" value="ECO:0007669"/>
    <property type="project" value="UniProtKB-KW"/>
</dbReference>
<evidence type="ECO:0000256" key="2">
    <source>
        <dbReference type="ARBA" id="ARBA00022801"/>
    </source>
</evidence>
<dbReference type="InterPro" id="IPR050072">
    <property type="entry name" value="Peptidase_M20A"/>
</dbReference>
<dbReference type="InterPro" id="IPR036264">
    <property type="entry name" value="Bact_exopeptidase_dim_dom"/>
</dbReference>
<name>A0A075LLU5_9BACI</name>
<dbReference type="OrthoDB" id="9783294at2"/>
<reference evidence="5 6" key="1">
    <citation type="submission" date="2014-07" db="EMBL/GenBank/DDBJ databases">
        <title>Complete genome sequence of a moderately halophilic bacterium Terribacillus aidingensis MP602, isolated from Cryptomeria fortunei in Tianmu mountain in China.</title>
        <authorList>
            <person name="Wang Y."/>
            <person name="Lu P."/>
            <person name="Zhang L."/>
        </authorList>
    </citation>
    <scope>NUCLEOTIDE SEQUENCE [LARGE SCALE GENOMIC DNA]</scope>
    <source>
        <strain evidence="5 6">MP602</strain>
    </source>
</reference>
<evidence type="ECO:0000313" key="6">
    <source>
        <dbReference type="Proteomes" id="UP000027980"/>
    </source>
</evidence>
<sequence length="414" mass="43910">MTSTSKVFTKEFEQLLDLQQVRDALYFLKQDNEQTTKDQIEVTEVEAPPFNEENRAAFFKEKLAAFGLDDLKTDEEGNVYGIRKGSGSGPTVVIAAHLDTVFPAGTNVKAKVEDGIVYAPGIGDDGRGLAVLLTLLRTLEKNKIETEGDIVFLADVGEEGLGDLRGMKAYFRDNTYVDGFISVEPGAPGDLIYCGVGSKRYNVTFKGKGGHSFGDFGTSSAIHAAGRAIAALADLTVPEDPKTTYNVGTIHGGTSINTIAQHAGFQLDLRSVSSEALAELEANALAMIEEAAQVEGEARQQPGSISVTTELVGDRPAGSQPKDAPIRHIALQAAEVLGIEVEREEPLSTDANVPISLGIPALTLGGGGNSGGHHTLEEFFDPTDAFYGPQRILLALLGMVGVKDGAAPLLPIRN</sequence>
<accession>A0A075LLU5</accession>
<keyword evidence="1" id="KW-0479">Metal-binding</keyword>